<proteinExistence type="predicted"/>
<feature type="coiled-coil region" evidence="1">
    <location>
        <begin position="45"/>
        <end position="72"/>
    </location>
</feature>
<reference evidence="2 3" key="1">
    <citation type="submission" date="2019-02" db="EMBL/GenBank/DDBJ databases">
        <title>Deep-cultivation of Planctomycetes and their phenomic and genomic characterization uncovers novel biology.</title>
        <authorList>
            <person name="Wiegand S."/>
            <person name="Jogler M."/>
            <person name="Boedeker C."/>
            <person name="Pinto D."/>
            <person name="Vollmers J."/>
            <person name="Rivas-Marin E."/>
            <person name="Kohn T."/>
            <person name="Peeters S.H."/>
            <person name="Heuer A."/>
            <person name="Rast P."/>
            <person name="Oberbeckmann S."/>
            <person name="Bunk B."/>
            <person name="Jeske O."/>
            <person name="Meyerdierks A."/>
            <person name="Storesund J.E."/>
            <person name="Kallscheuer N."/>
            <person name="Luecker S."/>
            <person name="Lage O.M."/>
            <person name="Pohl T."/>
            <person name="Merkel B.J."/>
            <person name="Hornburger P."/>
            <person name="Mueller R.-W."/>
            <person name="Bruemmer F."/>
            <person name="Labrenz M."/>
            <person name="Spormann A.M."/>
            <person name="Op den Camp H."/>
            <person name="Overmann J."/>
            <person name="Amann R."/>
            <person name="Jetten M.S.M."/>
            <person name="Mascher T."/>
            <person name="Medema M.H."/>
            <person name="Devos D.P."/>
            <person name="Kaster A.-K."/>
            <person name="Ovreas L."/>
            <person name="Rohde M."/>
            <person name="Galperin M.Y."/>
            <person name="Jogler C."/>
        </authorList>
    </citation>
    <scope>NUCLEOTIDE SEQUENCE [LARGE SCALE GENOMIC DNA]</scope>
    <source>
        <strain evidence="2 3">TBK1r</strain>
    </source>
</reference>
<organism evidence="2 3">
    <name type="scientific">Stieleria magnilauensis</name>
    <dbReference type="NCBI Taxonomy" id="2527963"/>
    <lineage>
        <taxon>Bacteria</taxon>
        <taxon>Pseudomonadati</taxon>
        <taxon>Planctomycetota</taxon>
        <taxon>Planctomycetia</taxon>
        <taxon>Pirellulales</taxon>
        <taxon>Pirellulaceae</taxon>
        <taxon>Stieleria</taxon>
    </lineage>
</organism>
<evidence type="ECO:0000313" key="3">
    <source>
        <dbReference type="Proteomes" id="UP000318081"/>
    </source>
</evidence>
<keyword evidence="3" id="KW-1185">Reference proteome</keyword>
<protein>
    <submittedName>
        <fullName evidence="2">Uncharacterized protein</fullName>
    </submittedName>
</protein>
<gene>
    <name evidence="2" type="ORF">TBK1r_42080</name>
</gene>
<dbReference type="Proteomes" id="UP000318081">
    <property type="component" value="Chromosome"/>
</dbReference>
<accession>A0ABX5XT85</accession>
<sequence length="82" mass="8949">MSNESKILPSVSTAGLEALASSMLAPRSQSRLDDLLQRNSEGGLSKEEIDELDSLLEQVDELNLSKARAEYTLRQQPQTGTS</sequence>
<evidence type="ECO:0000313" key="2">
    <source>
        <dbReference type="EMBL" id="QDV85229.1"/>
    </source>
</evidence>
<evidence type="ECO:0000256" key="1">
    <source>
        <dbReference type="SAM" id="Coils"/>
    </source>
</evidence>
<name>A0ABX5XT85_9BACT</name>
<keyword evidence="1" id="KW-0175">Coiled coil</keyword>
<dbReference type="EMBL" id="CP036432">
    <property type="protein sequence ID" value="QDV85229.1"/>
    <property type="molecule type" value="Genomic_DNA"/>
</dbReference>